<comment type="caution">
    <text evidence="1">The sequence shown here is derived from an EMBL/GenBank/DDBJ whole genome shotgun (WGS) entry which is preliminary data.</text>
</comment>
<name>A0A8S4QUU2_9NEOP</name>
<dbReference type="AlphaFoldDB" id="A0A8S4QUU2"/>
<evidence type="ECO:0000313" key="1">
    <source>
        <dbReference type="EMBL" id="CAH2218125.1"/>
    </source>
</evidence>
<keyword evidence="2" id="KW-1185">Reference proteome</keyword>
<reference evidence="1" key="1">
    <citation type="submission" date="2022-03" db="EMBL/GenBank/DDBJ databases">
        <authorList>
            <person name="Lindestad O."/>
        </authorList>
    </citation>
    <scope>NUCLEOTIDE SEQUENCE</scope>
</reference>
<dbReference type="EMBL" id="CAKXAJ010019080">
    <property type="protein sequence ID" value="CAH2218125.1"/>
    <property type="molecule type" value="Genomic_DNA"/>
</dbReference>
<gene>
    <name evidence="1" type="primary">jg3035</name>
    <name evidence="1" type="ORF">PAEG_LOCUS5972</name>
</gene>
<protein>
    <submittedName>
        <fullName evidence="1">Jg3035 protein</fullName>
    </submittedName>
</protein>
<dbReference type="Proteomes" id="UP000838756">
    <property type="component" value="Unassembled WGS sequence"/>
</dbReference>
<proteinExistence type="predicted"/>
<accession>A0A8S4QUU2</accession>
<dbReference type="OrthoDB" id="6270617at2759"/>
<organism evidence="1 2">
    <name type="scientific">Pararge aegeria aegeria</name>
    <dbReference type="NCBI Taxonomy" id="348720"/>
    <lineage>
        <taxon>Eukaryota</taxon>
        <taxon>Metazoa</taxon>
        <taxon>Ecdysozoa</taxon>
        <taxon>Arthropoda</taxon>
        <taxon>Hexapoda</taxon>
        <taxon>Insecta</taxon>
        <taxon>Pterygota</taxon>
        <taxon>Neoptera</taxon>
        <taxon>Endopterygota</taxon>
        <taxon>Lepidoptera</taxon>
        <taxon>Glossata</taxon>
        <taxon>Ditrysia</taxon>
        <taxon>Papilionoidea</taxon>
        <taxon>Nymphalidae</taxon>
        <taxon>Satyrinae</taxon>
        <taxon>Satyrini</taxon>
        <taxon>Parargina</taxon>
        <taxon>Pararge</taxon>
    </lineage>
</organism>
<feature type="non-terminal residue" evidence="1">
    <location>
        <position position="1"/>
    </location>
</feature>
<evidence type="ECO:0000313" key="2">
    <source>
        <dbReference type="Proteomes" id="UP000838756"/>
    </source>
</evidence>
<sequence length="140" mass="16540">VTHAPPPLPQEPQRQRAPMIPPREFLMEYIIPRVMVPQYLGYDEKLHIPRPLKNTFLDRRQLRPSEINMVVVAVTHAPPPLPQEPQRQRAPMIPPREFLMEYIIPRVMVPQYLGYDEKLHIPRPLKNTFLDRVSFFAYLA</sequence>